<dbReference type="RefSeq" id="WP_158074356.1">
    <property type="nucleotide sequence ID" value="NZ_MLHH01000029.1"/>
</dbReference>
<organism evidence="2 3">
    <name type="scientific">Rodentibacter heidelbergensis</name>
    <dbReference type="NCBI Taxonomy" id="1908258"/>
    <lineage>
        <taxon>Bacteria</taxon>
        <taxon>Pseudomonadati</taxon>
        <taxon>Pseudomonadota</taxon>
        <taxon>Gammaproteobacteria</taxon>
        <taxon>Pasteurellales</taxon>
        <taxon>Pasteurellaceae</taxon>
        <taxon>Rodentibacter</taxon>
    </lineage>
</organism>
<sequence length="272" mass="32329">MGKETKDNEIIIDDFDSLLKVLEEFIYNPNDREKEVVDYEYINRTYPPVVFRGHKEESYKLASTLERHIKEVFPNLELNKDIFKRICDDYLDCCKQELKGKIKEQYILSDDDSVWALGQHYGLKTPLLDWTRSFLFALYFAFEEPISSSNYRVVYQLNYFMAREQDLIVEPEFPIGSRIVAQRGVFTKKISDELENINDYYAKGNFIEFGRSYRPLVKYKIRSKLREDIMNFLFSLNIDCYSIYPDLQGVIKNCHLRLDNILNLDKEIGFDE</sequence>
<dbReference type="SMART" id="SM00901">
    <property type="entry name" value="FRG"/>
    <property type="match status" value="1"/>
</dbReference>
<proteinExistence type="predicted"/>
<dbReference type="EMBL" id="MLHH01000029">
    <property type="protein sequence ID" value="OOF35595.1"/>
    <property type="molecule type" value="Genomic_DNA"/>
</dbReference>
<dbReference type="Proteomes" id="UP000189437">
    <property type="component" value="Unassembled WGS sequence"/>
</dbReference>
<protein>
    <recommendedName>
        <fullName evidence="1">FRG domain-containing protein</fullName>
    </recommendedName>
</protein>
<gene>
    <name evidence="2" type="ORF">BKK48_09455</name>
</gene>
<dbReference type="Pfam" id="PF08867">
    <property type="entry name" value="FRG"/>
    <property type="match status" value="1"/>
</dbReference>
<dbReference type="OrthoDB" id="9816036at2"/>
<evidence type="ECO:0000259" key="1">
    <source>
        <dbReference type="SMART" id="SM00901"/>
    </source>
</evidence>
<dbReference type="STRING" id="1908258.BKK48_09455"/>
<feature type="domain" description="FRG" evidence="1">
    <location>
        <begin position="45"/>
        <end position="155"/>
    </location>
</feature>
<dbReference type="InterPro" id="IPR014966">
    <property type="entry name" value="FRG-dom"/>
</dbReference>
<evidence type="ECO:0000313" key="3">
    <source>
        <dbReference type="Proteomes" id="UP000189437"/>
    </source>
</evidence>
<accession>A0A1V3I6H5</accession>
<evidence type="ECO:0000313" key="2">
    <source>
        <dbReference type="EMBL" id="OOF35595.1"/>
    </source>
</evidence>
<name>A0A1V3I6H5_9PAST</name>
<keyword evidence="3" id="KW-1185">Reference proteome</keyword>
<dbReference type="AlphaFoldDB" id="A0A1V3I6H5"/>
<reference evidence="2 3" key="1">
    <citation type="submission" date="2016-10" db="EMBL/GenBank/DDBJ databases">
        <title>Rodentibacter gen. nov. and new species.</title>
        <authorList>
            <person name="Christensen H."/>
        </authorList>
    </citation>
    <scope>NUCLEOTIDE SEQUENCE [LARGE SCALE GENOMIC DNA]</scope>
    <source>
        <strain evidence="2 3">Ac69</strain>
    </source>
</reference>
<comment type="caution">
    <text evidence="2">The sequence shown here is derived from an EMBL/GenBank/DDBJ whole genome shotgun (WGS) entry which is preliminary data.</text>
</comment>